<reference evidence="6 7" key="1">
    <citation type="submission" date="2019-09" db="EMBL/GenBank/DDBJ databases">
        <title>Segnochrobactrum spirostomi gen. nov., sp. nov., isolated from the ciliate Spirostomum cf. yagiui and description of a novel family, Segnochrobactraceae fam. nov. within the order Rhizobiales of the class Alphaproteobacteria.</title>
        <authorList>
            <person name="Akter S."/>
            <person name="Shazib S.U.A."/>
            <person name="Shin M.K."/>
        </authorList>
    </citation>
    <scope>NUCLEOTIDE SEQUENCE [LARGE SCALE GENOMIC DNA]</scope>
    <source>
        <strain evidence="6 7">Sp-1</strain>
    </source>
</reference>
<evidence type="ECO:0000256" key="1">
    <source>
        <dbReference type="ARBA" id="ARBA00004761"/>
    </source>
</evidence>
<dbReference type="CDD" id="cd00452">
    <property type="entry name" value="KDPG_aldolase"/>
    <property type="match status" value="1"/>
</dbReference>
<comment type="subunit">
    <text evidence="3">Homotrimer.</text>
</comment>
<comment type="similarity">
    <text evidence="2">Belongs to the KHG/KDPG aldolase family.</text>
</comment>
<keyword evidence="5" id="KW-0119">Carbohydrate metabolism</keyword>
<dbReference type="InterPro" id="IPR031338">
    <property type="entry name" value="KDPG/KHG_AS_2"/>
</dbReference>
<keyword evidence="4" id="KW-0456">Lyase</keyword>
<accession>A0A6A7XX74</accession>
<dbReference type="Proteomes" id="UP000332515">
    <property type="component" value="Unassembled WGS sequence"/>
</dbReference>
<proteinExistence type="inferred from homology"/>
<evidence type="ECO:0000313" key="7">
    <source>
        <dbReference type="Proteomes" id="UP000332515"/>
    </source>
</evidence>
<protein>
    <submittedName>
        <fullName evidence="6">2-dehydro-3-deoxy-6-phosphogalactonate aldolase</fullName>
    </submittedName>
</protein>
<dbReference type="RefSeq" id="WP_153477542.1">
    <property type="nucleotide sequence ID" value="NZ_VWNA01000001.1"/>
</dbReference>
<comment type="caution">
    <text evidence="6">The sequence shown here is derived from an EMBL/GenBank/DDBJ whole genome shotgun (WGS) entry which is preliminary data.</text>
</comment>
<organism evidence="6 7">
    <name type="scientific">Segnochrobactrum spirostomi</name>
    <dbReference type="NCBI Taxonomy" id="2608987"/>
    <lineage>
        <taxon>Bacteria</taxon>
        <taxon>Pseudomonadati</taxon>
        <taxon>Pseudomonadota</taxon>
        <taxon>Alphaproteobacteria</taxon>
        <taxon>Hyphomicrobiales</taxon>
        <taxon>Segnochrobactraceae</taxon>
        <taxon>Segnochrobactrum</taxon>
    </lineage>
</organism>
<evidence type="ECO:0000256" key="5">
    <source>
        <dbReference type="ARBA" id="ARBA00023277"/>
    </source>
</evidence>
<dbReference type="NCBIfam" id="NF006600">
    <property type="entry name" value="PRK09140.1"/>
    <property type="match status" value="1"/>
</dbReference>
<evidence type="ECO:0000256" key="3">
    <source>
        <dbReference type="ARBA" id="ARBA00011233"/>
    </source>
</evidence>
<dbReference type="EMBL" id="VWNA01000001">
    <property type="protein sequence ID" value="MQT11170.1"/>
    <property type="molecule type" value="Genomic_DNA"/>
</dbReference>
<dbReference type="PANTHER" id="PTHR30246">
    <property type="entry name" value="2-KETO-3-DEOXY-6-PHOSPHOGLUCONATE ALDOLASE"/>
    <property type="match status" value="1"/>
</dbReference>
<dbReference type="InterPro" id="IPR000887">
    <property type="entry name" value="Aldlse_KDPG_KHG"/>
</dbReference>
<evidence type="ECO:0000256" key="2">
    <source>
        <dbReference type="ARBA" id="ARBA00006906"/>
    </source>
</evidence>
<dbReference type="SUPFAM" id="SSF51569">
    <property type="entry name" value="Aldolase"/>
    <property type="match status" value="1"/>
</dbReference>
<evidence type="ECO:0000313" key="6">
    <source>
        <dbReference type="EMBL" id="MQT11170.1"/>
    </source>
</evidence>
<keyword evidence="7" id="KW-1185">Reference proteome</keyword>
<comment type="pathway">
    <text evidence="1">Carbohydrate acid metabolism.</text>
</comment>
<sequence>MSVFSATPGPFSGWAKACPLVAILRGLKPDEAAPVGEALHEAGFVLIEVPLNSPEPFESIARMVRRLGDAAIVGAGTVRSAAHVDAVAEAGGRLIVTPHSDETVVRAAKARGLYALPGFYTATEAFSMIDAGADGLKLFPAEASGLAVLKALKAVLPPDMPVFPVGGVTPDNLAPYVAAGAAGFGLGSALYKPGDDAKAVGAKARAFIEAWKTVRSAT</sequence>
<dbReference type="Gene3D" id="3.20.20.70">
    <property type="entry name" value="Aldolase class I"/>
    <property type="match status" value="1"/>
</dbReference>
<name>A0A6A7XX74_9HYPH</name>
<dbReference type="PANTHER" id="PTHR30246:SF1">
    <property type="entry name" value="2-DEHYDRO-3-DEOXY-6-PHOSPHOGALACTONATE ALDOLASE-RELATED"/>
    <property type="match status" value="1"/>
</dbReference>
<dbReference type="InterPro" id="IPR013785">
    <property type="entry name" value="Aldolase_TIM"/>
</dbReference>
<evidence type="ECO:0000256" key="4">
    <source>
        <dbReference type="ARBA" id="ARBA00023239"/>
    </source>
</evidence>
<dbReference type="Pfam" id="PF01081">
    <property type="entry name" value="Aldolase"/>
    <property type="match status" value="1"/>
</dbReference>
<dbReference type="PROSITE" id="PS00160">
    <property type="entry name" value="ALDOLASE_KDPG_KHG_2"/>
    <property type="match status" value="1"/>
</dbReference>
<gene>
    <name evidence="6" type="ORF">F0357_00455</name>
</gene>
<dbReference type="GO" id="GO:0016829">
    <property type="term" value="F:lyase activity"/>
    <property type="evidence" value="ECO:0007669"/>
    <property type="project" value="UniProtKB-KW"/>
</dbReference>
<dbReference type="AlphaFoldDB" id="A0A6A7XX74"/>